<evidence type="ECO:0000259" key="2">
    <source>
        <dbReference type="PROSITE" id="PS51186"/>
    </source>
</evidence>
<protein>
    <submittedName>
        <fullName evidence="3">Acyl-CoA N-acyltransferase</fullName>
    </submittedName>
</protein>
<organism evidence="3 4">
    <name type="scientific">Coniella lustricola</name>
    <dbReference type="NCBI Taxonomy" id="2025994"/>
    <lineage>
        <taxon>Eukaryota</taxon>
        <taxon>Fungi</taxon>
        <taxon>Dikarya</taxon>
        <taxon>Ascomycota</taxon>
        <taxon>Pezizomycotina</taxon>
        <taxon>Sordariomycetes</taxon>
        <taxon>Sordariomycetidae</taxon>
        <taxon>Diaporthales</taxon>
        <taxon>Schizoparmaceae</taxon>
        <taxon>Coniella</taxon>
    </lineage>
</organism>
<dbReference type="EMBL" id="KZ678467">
    <property type="protein sequence ID" value="PSR82924.1"/>
    <property type="molecule type" value="Genomic_DNA"/>
</dbReference>
<dbReference type="PANTHER" id="PTHR42791">
    <property type="entry name" value="GNAT FAMILY ACETYLTRANSFERASE"/>
    <property type="match status" value="1"/>
</dbReference>
<evidence type="ECO:0000313" key="4">
    <source>
        <dbReference type="Proteomes" id="UP000241462"/>
    </source>
</evidence>
<dbReference type="PROSITE" id="PS51186">
    <property type="entry name" value="GNAT"/>
    <property type="match status" value="1"/>
</dbReference>
<accession>A0A2T3A526</accession>
<keyword evidence="3" id="KW-0808">Transferase</keyword>
<dbReference type="Pfam" id="PF13508">
    <property type="entry name" value="Acetyltransf_7"/>
    <property type="match status" value="1"/>
</dbReference>
<dbReference type="CDD" id="cd04301">
    <property type="entry name" value="NAT_SF"/>
    <property type="match status" value="1"/>
</dbReference>
<dbReference type="GO" id="GO:0016747">
    <property type="term" value="F:acyltransferase activity, transferring groups other than amino-acyl groups"/>
    <property type="evidence" value="ECO:0007669"/>
    <property type="project" value="InterPro"/>
</dbReference>
<feature type="compositionally biased region" description="Basic and acidic residues" evidence="1">
    <location>
        <begin position="99"/>
        <end position="111"/>
    </location>
</feature>
<dbReference type="Gene3D" id="3.40.630.30">
    <property type="match status" value="1"/>
</dbReference>
<keyword evidence="3" id="KW-0012">Acyltransferase</keyword>
<gene>
    <name evidence="3" type="ORF">BD289DRAFT_370615</name>
</gene>
<evidence type="ECO:0000313" key="3">
    <source>
        <dbReference type="EMBL" id="PSR82924.1"/>
    </source>
</evidence>
<sequence length="257" mass="28909">MSTSFSLHPITEDDIPALAEIDRLSFANDRHTLLKAAHPTRPYDHAAGTPEMIKYRLSLPTTRVEMTKAVDDQTGDILGYGGWGKRLDLHPQSSSTTTEETKTENGEDESSKPPPQVVAQDYVKTESPHLDALEQLEEMTSAHLADYQGRIMPPGTRAMYLVGLSVHPDHQGRGVGRALIKHGTDRADAERVFCWVHSSDDAAPMYRKCGFEVNDTLEIDLDHWASQLDIKPPIGDEKWGTYTFRYMIREPQPVERR</sequence>
<feature type="region of interest" description="Disordered" evidence="1">
    <location>
        <begin position="88"/>
        <end position="116"/>
    </location>
</feature>
<dbReference type="PANTHER" id="PTHR42791:SF1">
    <property type="entry name" value="N-ACETYLTRANSFERASE DOMAIN-CONTAINING PROTEIN"/>
    <property type="match status" value="1"/>
</dbReference>
<dbReference type="STRING" id="2025994.A0A2T3A526"/>
<dbReference type="InterPro" id="IPR000182">
    <property type="entry name" value="GNAT_dom"/>
</dbReference>
<reference evidence="3 4" key="1">
    <citation type="journal article" date="2018" name="Mycol. Prog.">
        <title>Coniella lustricola, a new species from submerged detritus.</title>
        <authorList>
            <person name="Raudabaugh D.B."/>
            <person name="Iturriaga T."/>
            <person name="Carver A."/>
            <person name="Mondo S."/>
            <person name="Pangilinan J."/>
            <person name="Lipzen A."/>
            <person name="He G."/>
            <person name="Amirebrahimi M."/>
            <person name="Grigoriev I.V."/>
            <person name="Miller A.N."/>
        </authorList>
    </citation>
    <scope>NUCLEOTIDE SEQUENCE [LARGE SCALE GENOMIC DNA]</scope>
    <source>
        <strain evidence="3 4">B22-T-1</strain>
    </source>
</reference>
<keyword evidence="4" id="KW-1185">Reference proteome</keyword>
<dbReference type="OrthoDB" id="410198at2759"/>
<name>A0A2T3A526_9PEZI</name>
<dbReference type="InParanoid" id="A0A2T3A526"/>
<evidence type="ECO:0000256" key="1">
    <source>
        <dbReference type="SAM" id="MobiDB-lite"/>
    </source>
</evidence>
<dbReference type="Proteomes" id="UP000241462">
    <property type="component" value="Unassembled WGS sequence"/>
</dbReference>
<dbReference type="InterPro" id="IPR016181">
    <property type="entry name" value="Acyl_CoA_acyltransferase"/>
</dbReference>
<dbReference type="SUPFAM" id="SSF55729">
    <property type="entry name" value="Acyl-CoA N-acyltransferases (Nat)"/>
    <property type="match status" value="1"/>
</dbReference>
<dbReference type="InterPro" id="IPR052523">
    <property type="entry name" value="Trichothecene_AcTrans"/>
</dbReference>
<dbReference type="AlphaFoldDB" id="A0A2T3A526"/>
<proteinExistence type="predicted"/>
<feature type="domain" description="N-acetyltransferase" evidence="2">
    <location>
        <begin position="101"/>
        <end position="231"/>
    </location>
</feature>